<accession>A0A137P3U2</accession>
<keyword evidence="1" id="KW-0175">Coiled coil</keyword>
<feature type="compositionally biased region" description="Polar residues" evidence="2">
    <location>
        <begin position="349"/>
        <end position="365"/>
    </location>
</feature>
<dbReference type="EMBL" id="KQ964526">
    <property type="protein sequence ID" value="KXN69695.1"/>
    <property type="molecule type" value="Genomic_DNA"/>
</dbReference>
<feature type="coiled-coil region" evidence="1">
    <location>
        <begin position="177"/>
        <end position="211"/>
    </location>
</feature>
<reference evidence="3 4" key="1">
    <citation type="journal article" date="2015" name="Genome Biol. Evol.">
        <title>Phylogenomic analyses indicate that early fungi evolved digesting cell walls of algal ancestors of land plants.</title>
        <authorList>
            <person name="Chang Y."/>
            <person name="Wang S."/>
            <person name="Sekimoto S."/>
            <person name="Aerts A.L."/>
            <person name="Choi C."/>
            <person name="Clum A."/>
            <person name="LaButti K.M."/>
            <person name="Lindquist E.A."/>
            <person name="Yee Ngan C."/>
            <person name="Ohm R.A."/>
            <person name="Salamov A.A."/>
            <person name="Grigoriev I.V."/>
            <person name="Spatafora J.W."/>
            <person name="Berbee M.L."/>
        </authorList>
    </citation>
    <scope>NUCLEOTIDE SEQUENCE [LARGE SCALE GENOMIC DNA]</scope>
    <source>
        <strain evidence="3 4">NRRL 28638</strain>
    </source>
</reference>
<evidence type="ECO:0000313" key="3">
    <source>
        <dbReference type="EMBL" id="KXN69695.1"/>
    </source>
</evidence>
<dbReference type="AlphaFoldDB" id="A0A137P3U2"/>
<evidence type="ECO:0000313" key="4">
    <source>
        <dbReference type="Proteomes" id="UP000070444"/>
    </source>
</evidence>
<gene>
    <name evidence="3" type="ORF">CONCODRAFT_7852</name>
</gene>
<proteinExistence type="predicted"/>
<organism evidence="3 4">
    <name type="scientific">Conidiobolus coronatus (strain ATCC 28846 / CBS 209.66 / NRRL 28638)</name>
    <name type="common">Delacroixia coronata</name>
    <dbReference type="NCBI Taxonomy" id="796925"/>
    <lineage>
        <taxon>Eukaryota</taxon>
        <taxon>Fungi</taxon>
        <taxon>Fungi incertae sedis</taxon>
        <taxon>Zoopagomycota</taxon>
        <taxon>Entomophthoromycotina</taxon>
        <taxon>Entomophthoromycetes</taxon>
        <taxon>Entomophthorales</taxon>
        <taxon>Ancylistaceae</taxon>
        <taxon>Conidiobolus</taxon>
    </lineage>
</organism>
<sequence>MTCAICLEAFYNTPGSETSRTGASEESAVVATNCILSQTRPAPNRNYIQCPVCRNRVYENALLKLHNDWKCDCPTVSTPKSLEVETSDRKWESELITLLETVKVGGKPTEGLISSLNRMIDMSTGRTYNFFTKIKKAINDLTTQVLHESKAKDDSKIALQNAILEHGNILSINQNMITSLTEANDSLNNEIENLRSRLKTANDTLNRLNILRTLNNSSEFPSMEATIRRNLFLERINELDRGGWVNLLRDLHNINLHNEKEKIDYKRQSEKAIKEKEELSKEFYELSQKCKRLESRNRQFESDTQLERDVPRKTAGSHHTTPTDNRQIVTPVSRINHEDPIEISDSEPENSTLNRRNTTPTRHMTSSSNQPSSSTSVYKRHNNLTSNPFVRVNVPLPDPSSIYESGTAIVNNIIPSSSNTPSARAAALFNSTSKSLSKNNSRDHMVGRAIAVPKSKRAAIRKVGMDD</sequence>
<dbReference type="SUPFAM" id="SSF57850">
    <property type="entry name" value="RING/U-box"/>
    <property type="match status" value="1"/>
</dbReference>
<evidence type="ECO:0000256" key="1">
    <source>
        <dbReference type="SAM" id="Coils"/>
    </source>
</evidence>
<keyword evidence="4" id="KW-1185">Reference proteome</keyword>
<evidence type="ECO:0000256" key="2">
    <source>
        <dbReference type="SAM" id="MobiDB-lite"/>
    </source>
</evidence>
<feature type="compositionally biased region" description="Basic and acidic residues" evidence="2">
    <location>
        <begin position="295"/>
        <end position="312"/>
    </location>
</feature>
<name>A0A137P3U2_CONC2</name>
<protein>
    <submittedName>
        <fullName evidence="3">Uncharacterized protein</fullName>
    </submittedName>
</protein>
<dbReference type="Proteomes" id="UP000070444">
    <property type="component" value="Unassembled WGS sequence"/>
</dbReference>
<feature type="compositionally biased region" description="Polar residues" evidence="2">
    <location>
        <begin position="317"/>
        <end position="330"/>
    </location>
</feature>
<feature type="region of interest" description="Disordered" evidence="2">
    <location>
        <begin position="295"/>
        <end position="380"/>
    </location>
</feature>
<feature type="compositionally biased region" description="Low complexity" evidence="2">
    <location>
        <begin position="366"/>
        <end position="376"/>
    </location>
</feature>